<proteinExistence type="predicted"/>
<dbReference type="PROSITE" id="PS50297">
    <property type="entry name" value="ANK_REP_REGION"/>
    <property type="match status" value="1"/>
</dbReference>
<organism evidence="2 3">
    <name type="scientific">Actinomadura adrarensis</name>
    <dbReference type="NCBI Taxonomy" id="1819600"/>
    <lineage>
        <taxon>Bacteria</taxon>
        <taxon>Bacillati</taxon>
        <taxon>Actinomycetota</taxon>
        <taxon>Actinomycetes</taxon>
        <taxon>Streptosporangiales</taxon>
        <taxon>Thermomonosporaceae</taxon>
        <taxon>Actinomadura</taxon>
    </lineage>
</organism>
<evidence type="ECO:0000313" key="2">
    <source>
        <dbReference type="EMBL" id="MFD0853194.1"/>
    </source>
</evidence>
<dbReference type="SUPFAM" id="SSF48403">
    <property type="entry name" value="Ankyrin repeat"/>
    <property type="match status" value="1"/>
</dbReference>
<feature type="non-terminal residue" evidence="2">
    <location>
        <position position="1"/>
    </location>
</feature>
<gene>
    <name evidence="2" type="ORF">ACFQ07_13215</name>
</gene>
<name>A0ABW3CGW0_9ACTN</name>
<dbReference type="Gene3D" id="1.25.10.10">
    <property type="entry name" value="Leucine-rich Repeat Variant"/>
    <property type="match status" value="1"/>
</dbReference>
<evidence type="ECO:0000256" key="1">
    <source>
        <dbReference type="PROSITE-ProRule" id="PRU00023"/>
    </source>
</evidence>
<evidence type="ECO:0000313" key="3">
    <source>
        <dbReference type="Proteomes" id="UP001597083"/>
    </source>
</evidence>
<keyword evidence="1" id="KW-0040">ANK repeat</keyword>
<protein>
    <recommendedName>
        <fullName evidence="4">Ankyrin repeat domain-containing protein</fullName>
    </recommendedName>
</protein>
<evidence type="ECO:0008006" key="4">
    <source>
        <dbReference type="Google" id="ProtNLM"/>
    </source>
</evidence>
<comment type="caution">
    <text evidence="2">The sequence shown here is derived from an EMBL/GenBank/DDBJ whole genome shotgun (WGS) entry which is preliminary data.</text>
</comment>
<dbReference type="Gene3D" id="1.25.40.20">
    <property type="entry name" value="Ankyrin repeat-containing domain"/>
    <property type="match status" value="1"/>
</dbReference>
<dbReference type="EMBL" id="JBHTIR010001959">
    <property type="protein sequence ID" value="MFD0853194.1"/>
    <property type="molecule type" value="Genomic_DNA"/>
</dbReference>
<dbReference type="PROSITE" id="PS50088">
    <property type="entry name" value="ANK_REPEAT"/>
    <property type="match status" value="1"/>
</dbReference>
<dbReference type="Proteomes" id="UP001597083">
    <property type="component" value="Unassembled WGS sequence"/>
</dbReference>
<dbReference type="InterPro" id="IPR002110">
    <property type="entry name" value="Ankyrin_rpt"/>
</dbReference>
<feature type="non-terminal residue" evidence="2">
    <location>
        <position position="225"/>
    </location>
</feature>
<keyword evidence="3" id="KW-1185">Reference proteome</keyword>
<reference evidence="3" key="1">
    <citation type="journal article" date="2019" name="Int. J. Syst. Evol. Microbiol.">
        <title>The Global Catalogue of Microorganisms (GCM) 10K type strain sequencing project: providing services to taxonomists for standard genome sequencing and annotation.</title>
        <authorList>
            <consortium name="The Broad Institute Genomics Platform"/>
            <consortium name="The Broad Institute Genome Sequencing Center for Infectious Disease"/>
            <person name="Wu L."/>
            <person name="Ma J."/>
        </authorList>
    </citation>
    <scope>NUCLEOTIDE SEQUENCE [LARGE SCALE GENOMIC DNA]</scope>
    <source>
        <strain evidence="3">JCM 31696</strain>
    </source>
</reference>
<accession>A0ABW3CGW0</accession>
<feature type="repeat" description="ANK" evidence="1">
    <location>
        <begin position="1"/>
        <end position="32"/>
    </location>
</feature>
<dbReference type="InterPro" id="IPR036770">
    <property type="entry name" value="Ankyrin_rpt-contain_sf"/>
</dbReference>
<sequence length="225" mass="25038">GRTALLRAIDLGAYDIAEALISEGATSHLKDSAGRAALALARHWHETGTAAELRRRTGLNGPITRRTVHLECGTCVELSLGDLTVRDGHTAILTALEPKYGINPPFEELLSRAMTEPDIDHIVWWETAYTLQKRRDPAVWQAAAALRDRQDPLERYFGAELLRLIHLFDESDNAPFDGQLVDLFLPWVARETDPRVTAVLARGLGETADPRAREPLPELTRHRDG</sequence>
<dbReference type="InterPro" id="IPR011989">
    <property type="entry name" value="ARM-like"/>
</dbReference>